<dbReference type="Gene3D" id="3.40.50.720">
    <property type="entry name" value="NAD(P)-binding Rossmann-like Domain"/>
    <property type="match status" value="1"/>
</dbReference>
<dbReference type="GO" id="GO:0042602">
    <property type="term" value="F:riboflavin reductase (NADPH) activity"/>
    <property type="evidence" value="ECO:0007669"/>
    <property type="project" value="TreeGrafter"/>
</dbReference>
<dbReference type="OrthoDB" id="63935at2759"/>
<keyword evidence="3" id="KW-1185">Reference proteome</keyword>
<reference evidence="3" key="1">
    <citation type="journal article" date="2016" name="Genome Announc.">
        <title>Draft genome sequences of fungus Aspergillus calidoustus.</title>
        <authorList>
            <person name="Horn F."/>
            <person name="Linde J."/>
            <person name="Mattern D.J."/>
            <person name="Walther G."/>
            <person name="Guthke R."/>
            <person name="Scherlach K."/>
            <person name="Martin K."/>
            <person name="Brakhage A.A."/>
            <person name="Petzke L."/>
            <person name="Valiante V."/>
        </authorList>
    </citation>
    <scope>NUCLEOTIDE SEQUENCE [LARGE SCALE GENOMIC DNA]</scope>
    <source>
        <strain evidence="3">SF006504</strain>
    </source>
</reference>
<name>A0A0U5FUU3_ASPCI</name>
<dbReference type="PANTHER" id="PTHR43355">
    <property type="entry name" value="FLAVIN REDUCTASE (NADPH)"/>
    <property type="match status" value="1"/>
</dbReference>
<dbReference type="Proteomes" id="UP000054771">
    <property type="component" value="Unassembled WGS sequence"/>
</dbReference>
<dbReference type="PANTHER" id="PTHR43355:SF2">
    <property type="entry name" value="FLAVIN REDUCTASE (NADPH)"/>
    <property type="match status" value="1"/>
</dbReference>
<gene>
    <name evidence="2" type="ORF">ASPCAL03520</name>
</gene>
<organism evidence="2 3">
    <name type="scientific">Aspergillus calidoustus</name>
    <dbReference type="NCBI Taxonomy" id="454130"/>
    <lineage>
        <taxon>Eukaryota</taxon>
        <taxon>Fungi</taxon>
        <taxon>Dikarya</taxon>
        <taxon>Ascomycota</taxon>
        <taxon>Pezizomycotina</taxon>
        <taxon>Eurotiomycetes</taxon>
        <taxon>Eurotiomycetidae</taxon>
        <taxon>Eurotiales</taxon>
        <taxon>Aspergillaceae</taxon>
        <taxon>Aspergillus</taxon>
        <taxon>Aspergillus subgen. Nidulantes</taxon>
    </lineage>
</organism>
<evidence type="ECO:0000313" key="2">
    <source>
        <dbReference type="EMBL" id="CEL02349.1"/>
    </source>
</evidence>
<dbReference type="AlphaFoldDB" id="A0A0U5FUU3"/>
<dbReference type="SUPFAM" id="SSF51735">
    <property type="entry name" value="NAD(P)-binding Rossmann-fold domains"/>
    <property type="match status" value="1"/>
</dbReference>
<sequence>MDVHTRTLDSSNSASIYRLDLVYILGLQQFSVTTAQHIMNKPTLAFFGATGGCTIACLIPALRDGYNCVALARTPKKLTDMLTARGVPQATITTHLTIIEGSTTDLNAVIRTLFPANLPPASMILSGVGGVPDLSNPLSPKFIGKTICQDTVRNILSALREMNTSNVKPVLVAISTTGITKERDIPLAMVPFYKWVLKVPHADKEVMERLIFEEMAKPAQQRVLGDFAMIRPSFLTTGQSQPSKVRALKGKGEGQNTAVGVACPFVGYTICRDDVGEFMYGLVREMEGDMSGKEGYLGSVISISH</sequence>
<comment type="similarity">
    <text evidence="1">Belongs to the avfA family.</text>
</comment>
<proteinExistence type="inferred from homology"/>
<dbReference type="OMA" id="HADKLQM"/>
<dbReference type="EMBL" id="CDMC01000003">
    <property type="protein sequence ID" value="CEL02349.1"/>
    <property type="molecule type" value="Genomic_DNA"/>
</dbReference>
<dbReference type="InterPro" id="IPR051606">
    <property type="entry name" value="Polyketide_Oxido-like"/>
</dbReference>
<dbReference type="STRING" id="454130.A0A0U5FUU3"/>
<dbReference type="GO" id="GO:0004074">
    <property type="term" value="F:biliverdin reductase [NAD(P)H] activity"/>
    <property type="evidence" value="ECO:0007669"/>
    <property type="project" value="TreeGrafter"/>
</dbReference>
<accession>A0A0U5FUU3</accession>
<protein>
    <submittedName>
        <fullName evidence="2">Uncharacterized protein</fullName>
    </submittedName>
</protein>
<evidence type="ECO:0000313" key="3">
    <source>
        <dbReference type="Proteomes" id="UP000054771"/>
    </source>
</evidence>
<evidence type="ECO:0000256" key="1">
    <source>
        <dbReference type="ARBA" id="ARBA00038376"/>
    </source>
</evidence>
<dbReference type="InterPro" id="IPR036291">
    <property type="entry name" value="NAD(P)-bd_dom_sf"/>
</dbReference>